<keyword evidence="1" id="KW-1133">Transmembrane helix</keyword>
<keyword evidence="3" id="KW-1185">Reference proteome</keyword>
<reference evidence="2 3" key="1">
    <citation type="submission" date="2023-02" db="EMBL/GenBank/DDBJ databases">
        <title>Dictyobacter halimunensis sp. nov., a new member of the class Ktedonobacteria from forest soil in a geothermal area.</title>
        <authorList>
            <person name="Rachmania M.K."/>
            <person name="Ningsih F."/>
            <person name="Sakai Y."/>
            <person name="Yabe S."/>
            <person name="Yokota A."/>
            <person name="Sjamsuridzal W."/>
        </authorList>
    </citation>
    <scope>NUCLEOTIDE SEQUENCE [LARGE SCALE GENOMIC DNA]</scope>
    <source>
        <strain evidence="2 3">S3.2.2.5</strain>
    </source>
</reference>
<proteinExistence type="predicted"/>
<evidence type="ECO:0000313" key="3">
    <source>
        <dbReference type="Proteomes" id="UP001344906"/>
    </source>
</evidence>
<keyword evidence="1" id="KW-0812">Transmembrane</keyword>
<accession>A0ABQ6FRZ8</accession>
<name>A0ABQ6FRZ8_9CHLR</name>
<gene>
    <name evidence="2" type="ORF">KDH_21370</name>
</gene>
<dbReference type="RefSeq" id="WP_338249502.1">
    <property type="nucleotide sequence ID" value="NZ_BSRI01000001.1"/>
</dbReference>
<evidence type="ECO:0000313" key="2">
    <source>
        <dbReference type="EMBL" id="GLV55290.1"/>
    </source>
</evidence>
<comment type="caution">
    <text evidence="2">The sequence shown here is derived from an EMBL/GenBank/DDBJ whole genome shotgun (WGS) entry which is preliminary data.</text>
</comment>
<keyword evidence="1" id="KW-0472">Membrane</keyword>
<evidence type="ECO:0000256" key="1">
    <source>
        <dbReference type="SAM" id="Phobius"/>
    </source>
</evidence>
<sequence length="94" mass="10515">MKFRRDNKAERATAPAVGTTTLSMKELLAIMIPLATMVNSITWAIAVCLIVREKERARVEIARLDSEGSGGSLLESATIDHFPAEQILRERYRQ</sequence>
<dbReference type="Proteomes" id="UP001344906">
    <property type="component" value="Unassembled WGS sequence"/>
</dbReference>
<protein>
    <submittedName>
        <fullName evidence="2">Uncharacterized protein</fullName>
    </submittedName>
</protein>
<dbReference type="EMBL" id="BSRI01000001">
    <property type="protein sequence ID" value="GLV55290.1"/>
    <property type="molecule type" value="Genomic_DNA"/>
</dbReference>
<organism evidence="2 3">
    <name type="scientific">Dictyobacter halimunensis</name>
    <dbReference type="NCBI Taxonomy" id="3026934"/>
    <lineage>
        <taxon>Bacteria</taxon>
        <taxon>Bacillati</taxon>
        <taxon>Chloroflexota</taxon>
        <taxon>Ktedonobacteria</taxon>
        <taxon>Ktedonobacterales</taxon>
        <taxon>Dictyobacteraceae</taxon>
        <taxon>Dictyobacter</taxon>
    </lineage>
</organism>
<feature type="transmembrane region" description="Helical" evidence="1">
    <location>
        <begin position="27"/>
        <end position="51"/>
    </location>
</feature>